<dbReference type="AlphaFoldDB" id="A0A226EX43"/>
<protein>
    <submittedName>
        <fullName evidence="2">Vitelline membrane outer layer protein 1</fullName>
    </submittedName>
</protein>
<dbReference type="InterPro" id="IPR005515">
    <property type="entry name" value="VOMI"/>
</dbReference>
<accession>A0A226EX43</accession>
<keyword evidence="3" id="KW-1185">Reference proteome</keyword>
<dbReference type="PANTHER" id="PTHR18841">
    <property type="entry name" value="VITELLINE MEMBRANE OUTER LAYER PROTEIN I-RELATED"/>
    <property type="match status" value="1"/>
</dbReference>
<dbReference type="SUPFAM" id="SSF51092">
    <property type="entry name" value="Vitelline membrane outer protein-I (VMO-I)"/>
    <property type="match status" value="1"/>
</dbReference>
<evidence type="ECO:0000313" key="3">
    <source>
        <dbReference type="Proteomes" id="UP000198287"/>
    </source>
</evidence>
<dbReference type="InterPro" id="IPR036706">
    <property type="entry name" value="VOMI_sf"/>
</dbReference>
<name>A0A226EX43_FOLCA</name>
<dbReference type="STRING" id="158441.A0A226EX43"/>
<dbReference type="PANTHER" id="PTHR18841:SF0">
    <property type="entry name" value="VITELLINE MEMBRANE OUTER LAYER 1 HOMOLOG A-RELATED"/>
    <property type="match status" value="1"/>
</dbReference>
<reference evidence="2 3" key="1">
    <citation type="submission" date="2015-12" db="EMBL/GenBank/DDBJ databases">
        <title>The genome of Folsomia candida.</title>
        <authorList>
            <person name="Faddeeva A."/>
            <person name="Derks M.F."/>
            <person name="Anvar Y."/>
            <person name="Smit S."/>
            <person name="Van Straalen N."/>
            <person name="Roelofs D."/>
        </authorList>
    </citation>
    <scope>NUCLEOTIDE SEQUENCE [LARGE SCALE GENOMIC DNA]</scope>
    <source>
        <strain evidence="2 3">VU population</strain>
        <tissue evidence="2">Whole body</tissue>
    </source>
</reference>
<proteinExistence type="predicted"/>
<gene>
    <name evidence="2" type="ORF">Fcan01_00174</name>
</gene>
<dbReference type="Proteomes" id="UP000198287">
    <property type="component" value="Unassembled WGS sequence"/>
</dbReference>
<feature type="chain" id="PRO_5013257241" evidence="1">
    <location>
        <begin position="21"/>
        <end position="212"/>
    </location>
</feature>
<organism evidence="2 3">
    <name type="scientific">Folsomia candida</name>
    <name type="common">Springtail</name>
    <dbReference type="NCBI Taxonomy" id="158441"/>
    <lineage>
        <taxon>Eukaryota</taxon>
        <taxon>Metazoa</taxon>
        <taxon>Ecdysozoa</taxon>
        <taxon>Arthropoda</taxon>
        <taxon>Hexapoda</taxon>
        <taxon>Collembola</taxon>
        <taxon>Entomobryomorpha</taxon>
        <taxon>Isotomoidea</taxon>
        <taxon>Isotomidae</taxon>
        <taxon>Proisotominae</taxon>
        <taxon>Folsomia</taxon>
    </lineage>
</organism>
<comment type="caution">
    <text evidence="2">The sequence shown here is derived from an EMBL/GenBank/DDBJ whole genome shotgun (WGS) entry which is preliminary data.</text>
</comment>
<feature type="signal peptide" evidence="1">
    <location>
        <begin position="1"/>
        <end position="20"/>
    </location>
</feature>
<evidence type="ECO:0000313" key="2">
    <source>
        <dbReference type="EMBL" id="OXA61411.1"/>
    </source>
</evidence>
<dbReference type="Gene3D" id="2.100.10.20">
    <property type="entry name" value="Vitelline membrane outer layer protein I (VOMI)"/>
    <property type="match status" value="1"/>
</dbReference>
<dbReference type="GO" id="GO:0005615">
    <property type="term" value="C:extracellular space"/>
    <property type="evidence" value="ECO:0007669"/>
    <property type="project" value="TreeGrafter"/>
</dbReference>
<keyword evidence="1" id="KW-0732">Signal</keyword>
<dbReference type="EMBL" id="LNIX01000001">
    <property type="protein sequence ID" value="OXA61411.1"/>
    <property type="molecule type" value="Genomic_DNA"/>
</dbReference>
<dbReference type="SMR" id="A0A226EX43"/>
<evidence type="ECO:0000256" key="1">
    <source>
        <dbReference type="SAM" id="SignalP"/>
    </source>
</evidence>
<sequence>MVLYIILWSLFTLLVQFSEGFHHKFVPPRQGRGRRIPHPFGRHRIEGTWITSERVTNWGDWGEESFCPVGSFAIGLRVKYEEFWQDDDTAINGIGLNCAFPSKIGPNGIWEECRCPASPFEAVIGHRLCVLETQGAMDDVSAYGLYIICEKTGLHRCVREIDFGECSPEVVCPEEYPRICGIQTQVEDNQWWLLDQTSLNNVDFYCCKGDTL</sequence>
<dbReference type="Pfam" id="PF03762">
    <property type="entry name" value="VOMI"/>
    <property type="match status" value="1"/>
</dbReference>